<dbReference type="GO" id="GO:0004519">
    <property type="term" value="F:endonuclease activity"/>
    <property type="evidence" value="ECO:0007669"/>
    <property type="project" value="UniProtKB-KW"/>
</dbReference>
<name>A0ABY4KFE9_9FLAO</name>
<evidence type="ECO:0000256" key="1">
    <source>
        <dbReference type="ARBA" id="ARBA00006429"/>
    </source>
</evidence>
<dbReference type="InterPro" id="IPR007346">
    <property type="entry name" value="Endonuclease-I"/>
</dbReference>
<evidence type="ECO:0000313" key="9">
    <source>
        <dbReference type="Proteomes" id="UP000830583"/>
    </source>
</evidence>
<gene>
    <name evidence="8" type="ORF">M0M57_01555</name>
</gene>
<feature type="domain" description="Secretion system C-terminal sorting" evidence="7">
    <location>
        <begin position="279"/>
        <end position="350"/>
    </location>
</feature>
<feature type="compositionally biased region" description="Low complexity" evidence="5">
    <location>
        <begin position="96"/>
        <end position="106"/>
    </location>
</feature>
<keyword evidence="2" id="KW-0540">Nuclease</keyword>
<evidence type="ECO:0000256" key="2">
    <source>
        <dbReference type="ARBA" id="ARBA00022722"/>
    </source>
</evidence>
<reference evidence="8" key="1">
    <citation type="submission" date="2022-04" db="EMBL/GenBank/DDBJ databases">
        <title>Consumption of N2O by Flavobacterium azooxidireducens sp. nov. isolated from Decomposing Leaf Litter of Phragmites australis (Cav.).</title>
        <authorList>
            <person name="Behrendt U."/>
            <person name="Spanner T."/>
            <person name="Augustin J."/>
            <person name="Horn M.A."/>
            <person name="Kolb S."/>
            <person name="Ulrich A."/>
        </authorList>
    </citation>
    <scope>NUCLEOTIDE SEQUENCE</scope>
    <source>
        <strain evidence="8">IGB 4-14</strain>
    </source>
</reference>
<dbReference type="EMBL" id="CP096205">
    <property type="protein sequence ID" value="UPQ79536.1"/>
    <property type="molecule type" value="Genomic_DNA"/>
</dbReference>
<feature type="region of interest" description="Disordered" evidence="5">
    <location>
        <begin position="86"/>
        <end position="107"/>
    </location>
</feature>
<feature type="chain" id="PRO_5045228370" evidence="6">
    <location>
        <begin position="22"/>
        <end position="351"/>
    </location>
</feature>
<comment type="similarity">
    <text evidence="1">Belongs to the EndA/NucM nuclease family.</text>
</comment>
<keyword evidence="3 6" id="KW-0732">Signal</keyword>
<feature type="signal peptide" evidence="6">
    <location>
        <begin position="1"/>
        <end position="21"/>
    </location>
</feature>
<dbReference type="RefSeq" id="WP_248434748.1">
    <property type="nucleotide sequence ID" value="NZ_CP096205.1"/>
</dbReference>
<protein>
    <submittedName>
        <fullName evidence="8">Endonuclease</fullName>
    </submittedName>
</protein>
<keyword evidence="4" id="KW-0378">Hydrolase</keyword>
<proteinExistence type="inferred from homology"/>
<dbReference type="InterPro" id="IPR044925">
    <property type="entry name" value="His-Me_finger_sf"/>
</dbReference>
<dbReference type="PANTHER" id="PTHR33607:SF2">
    <property type="entry name" value="ENDONUCLEASE-1"/>
    <property type="match status" value="1"/>
</dbReference>
<keyword evidence="8" id="KW-0255">Endonuclease</keyword>
<dbReference type="NCBIfam" id="TIGR04183">
    <property type="entry name" value="Por_Secre_tail"/>
    <property type="match status" value="1"/>
</dbReference>
<organism evidence="8 9">
    <name type="scientific">Flavobacterium azooxidireducens</name>
    <dbReference type="NCBI Taxonomy" id="1871076"/>
    <lineage>
        <taxon>Bacteria</taxon>
        <taxon>Pseudomonadati</taxon>
        <taxon>Bacteroidota</taxon>
        <taxon>Flavobacteriia</taxon>
        <taxon>Flavobacteriales</taxon>
        <taxon>Flavobacteriaceae</taxon>
        <taxon>Flavobacterium</taxon>
    </lineage>
</organism>
<sequence>MKKIYSFLLLFVVASAFSQQAYYNSINFNLNGTALKNQLTQLITNTHVNELSYTPDVWEALKIVDRDPNNSNNVLLIYGWENGTDSDVTNDRSRNRNNNGGNNGQWNREHVYAQSIGTPDLGQSGPGADAHMLRASDVQRNGSRGNRKFAASSGNSGTVGANWYPGDEWKGDVARIIMYMYVRYGTQCLPTNIGIGSSAGTPDAMIDLFLNWNAEDPVSQFEITRNNYLANSNNQYGQGNRNPFIDNPYLATKIWGGVAAQDTWGTLSTQTATAYEFSIYPNPTNDRRINIDSDLEVEEIHLISINGQLVQSIQKPVKQNNTYTIENLPSGFYFLKITSDNQSVTKKVVVN</sequence>
<dbReference type="Pfam" id="PF18962">
    <property type="entry name" value="Por_Secre_tail"/>
    <property type="match status" value="1"/>
</dbReference>
<evidence type="ECO:0000256" key="5">
    <source>
        <dbReference type="SAM" id="MobiDB-lite"/>
    </source>
</evidence>
<dbReference type="Pfam" id="PF04231">
    <property type="entry name" value="Endonuclease_1"/>
    <property type="match status" value="1"/>
</dbReference>
<evidence type="ECO:0000313" key="8">
    <source>
        <dbReference type="EMBL" id="UPQ79536.1"/>
    </source>
</evidence>
<dbReference type="InterPro" id="IPR026444">
    <property type="entry name" value="Secre_tail"/>
</dbReference>
<dbReference type="Proteomes" id="UP000830583">
    <property type="component" value="Chromosome"/>
</dbReference>
<evidence type="ECO:0000256" key="3">
    <source>
        <dbReference type="ARBA" id="ARBA00022729"/>
    </source>
</evidence>
<evidence type="ECO:0000256" key="6">
    <source>
        <dbReference type="SAM" id="SignalP"/>
    </source>
</evidence>
<evidence type="ECO:0000259" key="7">
    <source>
        <dbReference type="Pfam" id="PF18962"/>
    </source>
</evidence>
<evidence type="ECO:0000256" key="4">
    <source>
        <dbReference type="ARBA" id="ARBA00022801"/>
    </source>
</evidence>
<accession>A0ABY4KFE9</accession>
<dbReference type="SUPFAM" id="SSF54060">
    <property type="entry name" value="His-Me finger endonucleases"/>
    <property type="match status" value="1"/>
</dbReference>
<keyword evidence="9" id="KW-1185">Reference proteome</keyword>
<dbReference type="PANTHER" id="PTHR33607">
    <property type="entry name" value="ENDONUCLEASE-1"/>
    <property type="match status" value="1"/>
</dbReference>